<reference evidence="3 4" key="1">
    <citation type="submission" date="2016-10" db="EMBL/GenBank/DDBJ databases">
        <authorList>
            <person name="de Groot N.N."/>
        </authorList>
    </citation>
    <scope>NUCLEOTIDE SEQUENCE [LARGE SCALE GENOMIC DNA]</scope>
    <source>
        <strain evidence="3 4">DSM 9179</strain>
    </source>
</reference>
<keyword evidence="3" id="KW-0282">Flagellum</keyword>
<dbReference type="Proteomes" id="UP000199701">
    <property type="component" value="Unassembled WGS sequence"/>
</dbReference>
<dbReference type="Pfam" id="PF07238">
    <property type="entry name" value="PilZ"/>
    <property type="match status" value="1"/>
</dbReference>
<evidence type="ECO:0000313" key="4">
    <source>
        <dbReference type="Proteomes" id="UP000199701"/>
    </source>
</evidence>
<name>A0A1I0N2E0_9FIRM</name>
<proteinExistence type="predicted"/>
<dbReference type="Pfam" id="PF12945">
    <property type="entry name" value="PilZNR"/>
    <property type="match status" value="1"/>
</dbReference>
<organism evidence="3 4">
    <name type="scientific">[Clostridium] fimetarium</name>
    <dbReference type="NCBI Taxonomy" id="99656"/>
    <lineage>
        <taxon>Bacteria</taxon>
        <taxon>Bacillati</taxon>
        <taxon>Bacillota</taxon>
        <taxon>Clostridia</taxon>
        <taxon>Lachnospirales</taxon>
        <taxon>Lachnospiraceae</taxon>
    </lineage>
</organism>
<sequence length="238" mass="27468">MDNLISVGIKIELKQTLNRNEAQNENARNYVSQVLDISDITFQAAMPIYGGHLVPLEVGAKYDVIFKTEKGLYKAVCEVVGRSKIEKIYLVELKPISKLEKFQRREYFRFNTNIDASICLISENEMKNFIQLLTFPEEYKNKKKTAAIIDISGGGVKIVSNELYKKNDIVLIEFNVMVGSIFKNLNVLGRVIASTTSDNRLDLREHRIEYNKIPKEIRELIVKYIFDEQKKILQKERG</sequence>
<accession>A0A1I0N2E0</accession>
<evidence type="ECO:0000313" key="3">
    <source>
        <dbReference type="EMBL" id="SEV95059.1"/>
    </source>
</evidence>
<dbReference type="EMBL" id="FOJI01000002">
    <property type="protein sequence ID" value="SEV95059.1"/>
    <property type="molecule type" value="Genomic_DNA"/>
</dbReference>
<dbReference type="RefSeq" id="WP_092450804.1">
    <property type="nucleotide sequence ID" value="NZ_FOJI01000002.1"/>
</dbReference>
<feature type="domain" description="PilZ" evidence="1">
    <location>
        <begin position="103"/>
        <end position="226"/>
    </location>
</feature>
<dbReference type="AlphaFoldDB" id="A0A1I0N2E0"/>
<keyword evidence="3" id="KW-0969">Cilium</keyword>
<dbReference type="GO" id="GO:0035438">
    <property type="term" value="F:cyclic-di-GMP binding"/>
    <property type="evidence" value="ECO:0007669"/>
    <property type="project" value="InterPro"/>
</dbReference>
<protein>
    <submittedName>
        <fullName evidence="3">C-di-GMP-binding flagellar brake protein YcgR, contains PilZNR and PilZ domains</fullName>
    </submittedName>
</protein>
<gene>
    <name evidence="3" type="ORF">SAMN05421659_102324</name>
</gene>
<dbReference type="InterPro" id="IPR009926">
    <property type="entry name" value="T3SS_YcgR_PilZN"/>
</dbReference>
<dbReference type="InterPro" id="IPR009875">
    <property type="entry name" value="PilZ_domain"/>
</dbReference>
<keyword evidence="4" id="KW-1185">Reference proteome</keyword>
<dbReference type="OrthoDB" id="9783080at2"/>
<evidence type="ECO:0000259" key="1">
    <source>
        <dbReference type="Pfam" id="PF07238"/>
    </source>
</evidence>
<evidence type="ECO:0000259" key="2">
    <source>
        <dbReference type="Pfam" id="PF12945"/>
    </source>
</evidence>
<keyword evidence="3" id="KW-0966">Cell projection</keyword>
<dbReference type="STRING" id="99656.SAMN05421659_102324"/>
<feature type="domain" description="Type III secretion system flagellar brake protein YcgR PilZN" evidence="2">
    <location>
        <begin position="23"/>
        <end position="94"/>
    </location>
</feature>